<keyword evidence="1" id="KW-0479">Metal-binding</keyword>
<comment type="caution">
    <text evidence="3">The sequence shown here is derived from an EMBL/GenBank/DDBJ whole genome shotgun (WGS) entry which is preliminary data.</text>
</comment>
<dbReference type="AlphaFoldDB" id="A0A024GNV6"/>
<dbReference type="InterPro" id="IPR000315">
    <property type="entry name" value="Znf_B-box"/>
</dbReference>
<feature type="domain" description="B box-type" evidence="2">
    <location>
        <begin position="114"/>
        <end position="160"/>
    </location>
</feature>
<sequence>MTHQETLLKQRLPCGSQYLSSIQRFTESPTASSDNKTLDSDASVHGEDIDTCLYGSVVGIEQLMKLGRKRSTEADPIRPSCKGFTSSLSPCAFNAIRRYSYGSNQTTDTAESVKSEGYCEECDRTEAKQHCEECGMKFCFECDAHWHRKGRLRYHNRTLLNSALSSQKSYAPMTLCEPFVEDKEPIQWAVQDVITWLRSLDLDIFLPEVEKFKIDGVFLLSNRMDAFLNSTSQKMRGEKRKFAREILKLKRR</sequence>
<keyword evidence="1" id="KW-0863">Zinc-finger</keyword>
<accession>A0A024GNV6</accession>
<name>A0A024GNV6_9STRA</name>
<keyword evidence="4" id="KW-1185">Reference proteome</keyword>
<dbReference type="CDD" id="cd19757">
    <property type="entry name" value="Bbox1"/>
    <property type="match status" value="1"/>
</dbReference>
<gene>
    <name evidence="3" type="ORF">BN9_092920</name>
</gene>
<dbReference type="Proteomes" id="UP000053237">
    <property type="component" value="Unassembled WGS sequence"/>
</dbReference>
<evidence type="ECO:0000259" key="2">
    <source>
        <dbReference type="PROSITE" id="PS50119"/>
    </source>
</evidence>
<dbReference type="SMART" id="SM00336">
    <property type="entry name" value="BBOX"/>
    <property type="match status" value="1"/>
</dbReference>
<dbReference type="STRING" id="65357.A0A024GNV6"/>
<proteinExistence type="predicted"/>
<protein>
    <recommendedName>
        <fullName evidence="2">B box-type domain-containing protein</fullName>
    </recommendedName>
</protein>
<organism evidence="3 4">
    <name type="scientific">Albugo candida</name>
    <dbReference type="NCBI Taxonomy" id="65357"/>
    <lineage>
        <taxon>Eukaryota</taxon>
        <taxon>Sar</taxon>
        <taxon>Stramenopiles</taxon>
        <taxon>Oomycota</taxon>
        <taxon>Peronosporomycetes</taxon>
        <taxon>Albuginales</taxon>
        <taxon>Albuginaceae</taxon>
        <taxon>Albugo</taxon>
    </lineage>
</organism>
<keyword evidence="1" id="KW-0862">Zinc</keyword>
<dbReference type="PROSITE" id="PS50119">
    <property type="entry name" value="ZF_BBOX"/>
    <property type="match status" value="1"/>
</dbReference>
<dbReference type="GO" id="GO:0008270">
    <property type="term" value="F:zinc ion binding"/>
    <property type="evidence" value="ECO:0007669"/>
    <property type="project" value="UniProtKB-KW"/>
</dbReference>
<reference evidence="3 4" key="1">
    <citation type="submission" date="2012-05" db="EMBL/GenBank/DDBJ databases">
        <title>Recombination and specialization in a pathogen metapopulation.</title>
        <authorList>
            <person name="Gardiner A."/>
            <person name="Kemen E."/>
            <person name="Schultz-Larsen T."/>
            <person name="MacLean D."/>
            <person name="Van Oosterhout C."/>
            <person name="Jones J.D.G."/>
        </authorList>
    </citation>
    <scope>NUCLEOTIDE SEQUENCE [LARGE SCALE GENOMIC DNA]</scope>
    <source>
        <strain evidence="3 4">Ac Nc2</strain>
    </source>
</reference>
<dbReference type="SUPFAM" id="SSF47769">
    <property type="entry name" value="SAM/Pointed domain"/>
    <property type="match status" value="1"/>
</dbReference>
<evidence type="ECO:0000313" key="4">
    <source>
        <dbReference type="Proteomes" id="UP000053237"/>
    </source>
</evidence>
<dbReference type="InterPro" id="IPR013761">
    <property type="entry name" value="SAM/pointed_sf"/>
</dbReference>
<dbReference type="InParanoid" id="A0A024GNV6"/>
<evidence type="ECO:0000256" key="1">
    <source>
        <dbReference type="PROSITE-ProRule" id="PRU00024"/>
    </source>
</evidence>
<dbReference type="EMBL" id="CAIX01000210">
    <property type="protein sequence ID" value="CCI48230.1"/>
    <property type="molecule type" value="Genomic_DNA"/>
</dbReference>
<evidence type="ECO:0000313" key="3">
    <source>
        <dbReference type="EMBL" id="CCI48230.1"/>
    </source>
</evidence>
<dbReference type="Gene3D" id="1.10.150.50">
    <property type="entry name" value="Transcription Factor, Ets-1"/>
    <property type="match status" value="1"/>
</dbReference>